<dbReference type="InterPro" id="IPR001633">
    <property type="entry name" value="EAL_dom"/>
</dbReference>
<dbReference type="PANTHER" id="PTHR44757">
    <property type="entry name" value="DIGUANYLATE CYCLASE DGCP"/>
    <property type="match status" value="1"/>
</dbReference>
<dbReference type="InterPro" id="IPR052155">
    <property type="entry name" value="Biofilm_reg_signaling"/>
</dbReference>
<sequence>MGSIEVRNSLLSKKLKRTETRLLIIDDNQLRYNQILQLFSAQEHKVQACLLDDFKTFEKQLNLPWDMVIFGRAYDLKIEQTLSLIQASSQPNLPVLLLEPEDFDAQQYQNYIHKGIYDVLSLKSPDHFYISIIRALSYSRLVQAEHRLLNELEAAQTQAQSLVAETHKAVAVLQEGIHFSANKEYATLFGFENEDDLIGLPLLDVLQPEDLAQFKLRFKKISQGQFEHARFEIKTLNSNVKNNPLHVEFLPSGNDDEIQLNIECPTQATQKSEPTTVTPTVTIAPAEKLSSLNSSLQQINRHLSNHPANVNALVLFGLNHCPNEVFQSDWRGTKSYFSNIQNFIKEQVNVPIHQIETALYAGLIQAESKEVLNSLLIGLNGLQKPQLLVTDNHTFPLQLKLGYCELNQPISNETAFEQLLSKAFATPLPVFNSQKIDADIGLTTEHIQTSVKLTLLQELKQKLDAGSIQLKYQQLYDKQDQHTHTYEVTAGFIHDNQWIDLSDLADLKDDPELSVQLDRWILVEACKQLHNFITQYPKAKLIVNLNHHILINDKKLPELVAKLLTIIGSKQAHPLIVQFSEHSLQQNLSQAQQQVALLRQYGAEVSIRNFGDSLYSESILTQIDTQYLCLHSKLSKMLLASEKDMAKLQEKILNFIGMKSVEILLTDLNDMNLFANAWNVEARFLQGNYFQKKLDRLTDVQDQ</sequence>
<comment type="caution">
    <text evidence="2">The sequence shown here is derived from an EMBL/GenBank/DDBJ whole genome shotgun (WGS) entry which is preliminary data.</text>
</comment>
<evidence type="ECO:0000259" key="1">
    <source>
        <dbReference type="PROSITE" id="PS50883"/>
    </source>
</evidence>
<protein>
    <submittedName>
        <fullName evidence="2">EAL domain-containing protein</fullName>
    </submittedName>
</protein>
<dbReference type="PANTHER" id="PTHR44757:SF2">
    <property type="entry name" value="BIOFILM ARCHITECTURE MAINTENANCE PROTEIN MBAA"/>
    <property type="match status" value="1"/>
</dbReference>
<dbReference type="InterPro" id="IPR035919">
    <property type="entry name" value="EAL_sf"/>
</dbReference>
<evidence type="ECO:0000313" key="3">
    <source>
        <dbReference type="Proteomes" id="UP001208534"/>
    </source>
</evidence>
<dbReference type="Proteomes" id="UP001208534">
    <property type="component" value="Unassembled WGS sequence"/>
</dbReference>
<evidence type="ECO:0000313" key="2">
    <source>
        <dbReference type="EMBL" id="MCU4397491.1"/>
    </source>
</evidence>
<feature type="domain" description="EAL" evidence="1">
    <location>
        <begin position="452"/>
        <end position="703"/>
    </location>
</feature>
<dbReference type="PROSITE" id="PS50883">
    <property type="entry name" value="EAL"/>
    <property type="match status" value="1"/>
</dbReference>
<dbReference type="InterPro" id="IPR035965">
    <property type="entry name" value="PAS-like_dom_sf"/>
</dbReference>
<proteinExistence type="predicted"/>
<name>A0AAW5REF0_ACIJU</name>
<dbReference type="CDD" id="cd00130">
    <property type="entry name" value="PAS"/>
    <property type="match status" value="1"/>
</dbReference>
<reference evidence="2" key="1">
    <citation type="submission" date="2021-06" db="EMBL/GenBank/DDBJ databases">
        <title>Propagation of a rapidly emergent carbapenem-resistant Acinetobacter baumannii lineage by various extra-hospital transmission networks.</title>
        <authorList>
            <person name="Calix J."/>
        </authorList>
    </citation>
    <scope>NUCLEOTIDE SEQUENCE</scope>
    <source>
        <strain evidence="2">WU_MDCI_Aw63</strain>
    </source>
</reference>
<dbReference type="SUPFAM" id="SSF141868">
    <property type="entry name" value="EAL domain-like"/>
    <property type="match status" value="1"/>
</dbReference>
<dbReference type="AlphaFoldDB" id="A0AAW5REF0"/>
<dbReference type="Gene3D" id="3.30.450.20">
    <property type="entry name" value="PAS domain"/>
    <property type="match status" value="1"/>
</dbReference>
<organism evidence="2 3">
    <name type="scientific">Acinetobacter junii</name>
    <dbReference type="NCBI Taxonomy" id="40215"/>
    <lineage>
        <taxon>Bacteria</taxon>
        <taxon>Pseudomonadati</taxon>
        <taxon>Pseudomonadota</taxon>
        <taxon>Gammaproteobacteria</taxon>
        <taxon>Moraxellales</taxon>
        <taxon>Moraxellaceae</taxon>
        <taxon>Acinetobacter</taxon>
    </lineage>
</organism>
<dbReference type="RefSeq" id="WP_005402829.1">
    <property type="nucleotide sequence ID" value="NZ_BKWA01000023.1"/>
</dbReference>
<dbReference type="EMBL" id="JAHPRE010000043">
    <property type="protein sequence ID" value="MCU4397491.1"/>
    <property type="molecule type" value="Genomic_DNA"/>
</dbReference>
<dbReference type="Gene3D" id="3.20.20.450">
    <property type="entry name" value="EAL domain"/>
    <property type="match status" value="1"/>
</dbReference>
<dbReference type="SUPFAM" id="SSF55785">
    <property type="entry name" value="PYP-like sensor domain (PAS domain)"/>
    <property type="match status" value="1"/>
</dbReference>
<gene>
    <name evidence="2" type="ORF">KTH64_11120</name>
</gene>
<dbReference type="SMART" id="SM00052">
    <property type="entry name" value="EAL"/>
    <property type="match status" value="1"/>
</dbReference>
<dbReference type="Pfam" id="PF00563">
    <property type="entry name" value="EAL"/>
    <property type="match status" value="1"/>
</dbReference>
<dbReference type="InterPro" id="IPR000014">
    <property type="entry name" value="PAS"/>
</dbReference>
<accession>A0AAW5REF0</accession>